<dbReference type="Proteomes" id="UP001144978">
    <property type="component" value="Unassembled WGS sequence"/>
</dbReference>
<gene>
    <name evidence="1" type="ORF">NUW54_g11113</name>
</gene>
<name>A0ACC1NL22_9APHY</name>
<proteinExistence type="predicted"/>
<evidence type="ECO:0000313" key="2">
    <source>
        <dbReference type="Proteomes" id="UP001144978"/>
    </source>
</evidence>
<evidence type="ECO:0000313" key="1">
    <source>
        <dbReference type="EMBL" id="KAJ2979645.1"/>
    </source>
</evidence>
<organism evidence="1 2">
    <name type="scientific">Trametes sanguinea</name>
    <dbReference type="NCBI Taxonomy" id="158606"/>
    <lineage>
        <taxon>Eukaryota</taxon>
        <taxon>Fungi</taxon>
        <taxon>Dikarya</taxon>
        <taxon>Basidiomycota</taxon>
        <taxon>Agaricomycotina</taxon>
        <taxon>Agaricomycetes</taxon>
        <taxon>Polyporales</taxon>
        <taxon>Polyporaceae</taxon>
        <taxon>Trametes</taxon>
    </lineage>
</organism>
<dbReference type="EMBL" id="JANSHE010004222">
    <property type="protein sequence ID" value="KAJ2979645.1"/>
    <property type="molecule type" value="Genomic_DNA"/>
</dbReference>
<accession>A0ACC1NL22</accession>
<keyword evidence="2" id="KW-1185">Reference proteome</keyword>
<protein>
    <submittedName>
        <fullName evidence="1">Uncharacterized protein</fullName>
    </submittedName>
</protein>
<sequence>MLAWVGSTTAGHTKRLTTNAIVMIGYAVGNAAGPQYWEKKYQPRNHIPWLILSICWAVSALLLLATRVYLAWALVPRLLAHDTQDVVLVPEHSTFGERFGQNDMKVGRSGYAHNM</sequence>
<comment type="caution">
    <text evidence="1">The sequence shown here is derived from an EMBL/GenBank/DDBJ whole genome shotgun (WGS) entry which is preliminary data.</text>
</comment>
<reference evidence="1" key="1">
    <citation type="submission" date="2022-08" db="EMBL/GenBank/DDBJ databases">
        <title>Genome Sequence of Pycnoporus sanguineus.</title>
        <authorList>
            <person name="Buettner E."/>
        </authorList>
    </citation>
    <scope>NUCLEOTIDE SEQUENCE</scope>
    <source>
        <strain evidence="1">CG-C14</strain>
    </source>
</reference>